<feature type="region of interest" description="Disordered" evidence="1">
    <location>
        <begin position="58"/>
        <end position="96"/>
    </location>
</feature>
<evidence type="ECO:0000313" key="2">
    <source>
        <dbReference type="EMBL" id="KAE8657678.1"/>
    </source>
</evidence>
<organism evidence="2 3">
    <name type="scientific">Hibiscus syriacus</name>
    <name type="common">Rose of Sharon</name>
    <dbReference type="NCBI Taxonomy" id="106335"/>
    <lineage>
        <taxon>Eukaryota</taxon>
        <taxon>Viridiplantae</taxon>
        <taxon>Streptophyta</taxon>
        <taxon>Embryophyta</taxon>
        <taxon>Tracheophyta</taxon>
        <taxon>Spermatophyta</taxon>
        <taxon>Magnoliopsida</taxon>
        <taxon>eudicotyledons</taxon>
        <taxon>Gunneridae</taxon>
        <taxon>Pentapetalae</taxon>
        <taxon>rosids</taxon>
        <taxon>malvids</taxon>
        <taxon>Malvales</taxon>
        <taxon>Malvaceae</taxon>
        <taxon>Malvoideae</taxon>
        <taxon>Hibiscus</taxon>
    </lineage>
</organism>
<accession>A0A6A2WGL8</accession>
<evidence type="ECO:0000256" key="1">
    <source>
        <dbReference type="SAM" id="MobiDB-lite"/>
    </source>
</evidence>
<keyword evidence="3" id="KW-1185">Reference proteome</keyword>
<dbReference type="EMBL" id="VEPZ02001756">
    <property type="protein sequence ID" value="KAE8657678.1"/>
    <property type="molecule type" value="Genomic_DNA"/>
</dbReference>
<comment type="caution">
    <text evidence="2">The sequence shown here is derived from an EMBL/GenBank/DDBJ whole genome shotgun (WGS) entry which is preliminary data.</text>
</comment>
<feature type="compositionally biased region" description="Basic residues" evidence="1">
    <location>
        <begin position="58"/>
        <end position="67"/>
    </location>
</feature>
<evidence type="ECO:0000313" key="3">
    <source>
        <dbReference type="Proteomes" id="UP000436088"/>
    </source>
</evidence>
<reference evidence="2" key="1">
    <citation type="submission" date="2019-09" db="EMBL/GenBank/DDBJ databases">
        <title>Draft genome information of white flower Hibiscus syriacus.</title>
        <authorList>
            <person name="Kim Y.-M."/>
        </authorList>
    </citation>
    <scope>NUCLEOTIDE SEQUENCE [LARGE SCALE GENOMIC DNA]</scope>
    <source>
        <strain evidence="2">YM2019G1</strain>
    </source>
</reference>
<feature type="compositionally biased region" description="Basic and acidic residues" evidence="1">
    <location>
        <begin position="74"/>
        <end position="88"/>
    </location>
</feature>
<gene>
    <name evidence="2" type="ORF">F3Y22_tig00116984pilonHSYRG00208</name>
</gene>
<dbReference type="Proteomes" id="UP000436088">
    <property type="component" value="Unassembled WGS sequence"/>
</dbReference>
<dbReference type="AlphaFoldDB" id="A0A6A2WGL8"/>
<proteinExistence type="predicted"/>
<name>A0A6A2WGL8_HIBSY</name>
<protein>
    <submittedName>
        <fullName evidence="2">Chitinase A</fullName>
    </submittedName>
</protein>
<sequence length="138" mass="15161">MMHHPPSFIANQVRRTSGRFQGVLNIGITVLDTADVPDMAGVSAIGFRDLIRESKNSRKLRGMKKSKSTLPGEKLWRECDDQSEDGRSKTTSSSTALREWNGLVREVEKAKHLKASSEDGRLLCGLGSSKTGCLSPFI</sequence>